<sequence length="74" mass="8129">MPCSDAVKSGTESFNCPDSENLCDLNHVNVGGGANNEVIFITKSVCKINTTRRKEAKPPLFCDRCHISLPRVCF</sequence>
<dbReference type="Proteomes" id="UP000282263">
    <property type="component" value="Unassembled WGS sequence"/>
</dbReference>
<evidence type="ECO:0000313" key="1">
    <source>
        <dbReference type="EMBL" id="RTQ22414.1"/>
    </source>
</evidence>
<gene>
    <name evidence="1" type="ORF">EKN29_19735</name>
</gene>
<evidence type="ECO:0000313" key="2">
    <source>
        <dbReference type="Proteomes" id="UP000282263"/>
    </source>
</evidence>
<dbReference type="AlphaFoldDB" id="A0A9Q7K1B0"/>
<name>A0A9Q7K1B0_9ENTR</name>
<organism evidence="1 2">
    <name type="scientific">Enterobacter mori</name>
    <dbReference type="NCBI Taxonomy" id="539813"/>
    <lineage>
        <taxon>Bacteria</taxon>
        <taxon>Pseudomonadati</taxon>
        <taxon>Pseudomonadota</taxon>
        <taxon>Gammaproteobacteria</taxon>
        <taxon>Enterobacterales</taxon>
        <taxon>Enterobacteriaceae</taxon>
        <taxon>Enterobacter</taxon>
    </lineage>
</organism>
<proteinExistence type="predicted"/>
<accession>A0A9Q7K1B0</accession>
<dbReference type="EMBL" id="RXPP01000025">
    <property type="protein sequence ID" value="RTQ22414.1"/>
    <property type="molecule type" value="Genomic_DNA"/>
</dbReference>
<reference evidence="1 2" key="1">
    <citation type="submission" date="2018-12" db="EMBL/GenBank/DDBJ databases">
        <title>The Batch Genome Submission of Enterobacter spp. strains.</title>
        <authorList>
            <person name="Wei L."/>
            <person name="Wu W."/>
            <person name="Lin J."/>
            <person name="Zhang X."/>
            <person name="Feng Y."/>
            <person name="Zong Z."/>
        </authorList>
    </citation>
    <scope>NUCLEOTIDE SEQUENCE [LARGE SCALE GENOMIC DNA]</scope>
    <source>
        <strain evidence="1 2">SCEM020047</strain>
    </source>
</reference>
<comment type="caution">
    <text evidence="1">The sequence shown here is derived from an EMBL/GenBank/DDBJ whole genome shotgun (WGS) entry which is preliminary data.</text>
</comment>
<protein>
    <submittedName>
        <fullName evidence="1">Uncharacterized protein</fullName>
    </submittedName>
</protein>